<protein>
    <submittedName>
        <fullName evidence="1">Uncharacterized protein</fullName>
    </submittedName>
</protein>
<reference evidence="1" key="1">
    <citation type="submission" date="2016-07" db="EMBL/GenBank/DDBJ databases">
        <title>New class B carbapenemase carried by novel plasmid in Pseudomonas putida enviromental strain in eastern Amazonia.</title>
        <authorList>
            <person name="Souza C.O."/>
            <person name="Lima K.V."/>
            <person name="Brasiliense D.M."/>
            <person name="Perez-Chaparro P.J."/>
            <person name="Mamizuka E.M."/>
            <person name="Lima M.O."/>
            <person name="Lima L.N."/>
            <person name="McCulloch J.A."/>
        </authorList>
    </citation>
    <scope>NUCLEOTIDE SEQUENCE [LARGE SCALE GENOMIC DNA]</scope>
    <source>
        <strain evidence="1">IEC33019</strain>
    </source>
</reference>
<evidence type="ECO:0000313" key="1">
    <source>
        <dbReference type="EMBL" id="ANY89451.1"/>
    </source>
</evidence>
<sequence length="193" mass="20905">MTQNISLSFTATILVNGFPLLVLNDAADKAVVVPHVDSNLGQMNISRGLGMLGTPDEVWDDARQQALVDFHVTGQTSPAVFHFRHTDEGYQLSLRSGGSSGQAVVKNRFGIPKVKPVEEATPSSWHMRLAHTGEVVTLSDLYTETAVINLECADSHKHLTTHLIAQGEGGYLITHGSAPATRLRLNILERGVE</sequence>
<organism evidence="1">
    <name type="scientific">Pseudomonas putida</name>
    <name type="common">Arthrobacter siderocapsulatus</name>
    <dbReference type="NCBI Taxonomy" id="303"/>
    <lineage>
        <taxon>Bacteria</taxon>
        <taxon>Pseudomonadati</taxon>
        <taxon>Pseudomonadota</taxon>
        <taxon>Gammaproteobacteria</taxon>
        <taxon>Pseudomonadales</taxon>
        <taxon>Pseudomonadaceae</taxon>
        <taxon>Pseudomonas</taxon>
    </lineage>
</organism>
<proteinExistence type="predicted"/>
<dbReference type="AlphaFoldDB" id="A0A1B2FB78"/>
<gene>
    <name evidence="1" type="ORF">IEC33019_3936</name>
</gene>
<dbReference type="RefSeq" id="WP_099593871.1">
    <property type="nucleotide sequence ID" value="NZ_CP016634.1"/>
</dbReference>
<name>A0A1B2FB78_PSEPU</name>
<accession>A0A1B2FB78</accession>
<dbReference type="EMBL" id="CP016634">
    <property type="protein sequence ID" value="ANY89451.1"/>
    <property type="molecule type" value="Genomic_DNA"/>
</dbReference>